<organism evidence="8 9">
    <name type="scientific">Nocardioides furvisabuli</name>
    <dbReference type="NCBI Taxonomy" id="375542"/>
    <lineage>
        <taxon>Bacteria</taxon>
        <taxon>Bacillati</taxon>
        <taxon>Actinomycetota</taxon>
        <taxon>Actinomycetes</taxon>
        <taxon>Propionibacteriales</taxon>
        <taxon>Nocardioidaceae</taxon>
        <taxon>Nocardioides</taxon>
    </lineage>
</organism>
<dbReference type="Proteomes" id="UP001501161">
    <property type="component" value="Unassembled WGS sequence"/>
</dbReference>
<dbReference type="InterPro" id="IPR047817">
    <property type="entry name" value="ABC2_TM_bact-type"/>
</dbReference>
<keyword evidence="9" id="KW-1185">Reference proteome</keyword>
<dbReference type="RefSeq" id="WP_231251773.1">
    <property type="nucleotide sequence ID" value="NZ_BAAAMQ010000011.1"/>
</dbReference>
<dbReference type="InterPro" id="IPR051784">
    <property type="entry name" value="Nod_factor_ABC_transporter"/>
</dbReference>
<feature type="transmembrane region" description="Helical" evidence="6">
    <location>
        <begin position="150"/>
        <end position="170"/>
    </location>
</feature>
<dbReference type="PANTHER" id="PTHR43229">
    <property type="entry name" value="NODULATION PROTEIN J"/>
    <property type="match status" value="1"/>
</dbReference>
<feature type="transmembrane region" description="Helical" evidence="6">
    <location>
        <begin position="111"/>
        <end position="138"/>
    </location>
</feature>
<feature type="domain" description="ABC transmembrane type-2" evidence="7">
    <location>
        <begin position="34"/>
        <end position="271"/>
    </location>
</feature>
<evidence type="ECO:0000313" key="9">
    <source>
        <dbReference type="Proteomes" id="UP001501161"/>
    </source>
</evidence>
<dbReference type="EMBL" id="BAAAMQ010000011">
    <property type="protein sequence ID" value="GAA2108731.1"/>
    <property type="molecule type" value="Genomic_DNA"/>
</dbReference>
<evidence type="ECO:0000256" key="2">
    <source>
        <dbReference type="ARBA" id="ARBA00022692"/>
    </source>
</evidence>
<keyword evidence="6" id="KW-0813">Transport</keyword>
<keyword evidence="4 6" id="KW-0472">Membrane</keyword>
<comment type="caution">
    <text evidence="8">The sequence shown here is derived from an EMBL/GenBank/DDBJ whole genome shotgun (WGS) entry which is preliminary data.</text>
</comment>
<dbReference type="InterPro" id="IPR000412">
    <property type="entry name" value="ABC_2_transport"/>
</dbReference>
<dbReference type="InterPro" id="IPR013525">
    <property type="entry name" value="ABC2_TM"/>
</dbReference>
<evidence type="ECO:0000256" key="4">
    <source>
        <dbReference type="ARBA" id="ARBA00023136"/>
    </source>
</evidence>
<feature type="transmembrane region" description="Helical" evidence="6">
    <location>
        <begin position="182"/>
        <end position="199"/>
    </location>
</feature>
<evidence type="ECO:0000256" key="1">
    <source>
        <dbReference type="ARBA" id="ARBA00004141"/>
    </source>
</evidence>
<dbReference type="Pfam" id="PF01061">
    <property type="entry name" value="ABC2_membrane"/>
    <property type="match status" value="1"/>
</dbReference>
<comment type="subcellular location">
    <subcellularLocation>
        <location evidence="6">Cell membrane</location>
        <topology evidence="6">Multi-pass membrane protein</topology>
    </subcellularLocation>
    <subcellularLocation>
        <location evidence="1">Membrane</location>
        <topology evidence="1">Multi-pass membrane protein</topology>
    </subcellularLocation>
</comment>
<evidence type="ECO:0000256" key="6">
    <source>
        <dbReference type="RuleBase" id="RU361157"/>
    </source>
</evidence>
<keyword evidence="3 6" id="KW-1133">Transmembrane helix</keyword>
<comment type="similarity">
    <text evidence="6">Belongs to the ABC-2 integral membrane protein family.</text>
</comment>
<reference evidence="9" key="1">
    <citation type="journal article" date="2019" name="Int. J. Syst. Evol. Microbiol.">
        <title>The Global Catalogue of Microorganisms (GCM) 10K type strain sequencing project: providing services to taxonomists for standard genome sequencing and annotation.</title>
        <authorList>
            <consortium name="The Broad Institute Genomics Platform"/>
            <consortium name="The Broad Institute Genome Sequencing Center for Infectious Disease"/>
            <person name="Wu L."/>
            <person name="Ma J."/>
        </authorList>
    </citation>
    <scope>NUCLEOTIDE SEQUENCE [LARGE SCALE GENOMIC DNA]</scope>
    <source>
        <strain evidence="9">JCM 13813</strain>
    </source>
</reference>
<keyword evidence="6" id="KW-1003">Cell membrane</keyword>
<keyword evidence="5" id="KW-0046">Antibiotic resistance</keyword>
<keyword evidence="2 6" id="KW-0812">Transmembrane</keyword>
<evidence type="ECO:0000256" key="3">
    <source>
        <dbReference type="ARBA" id="ARBA00022989"/>
    </source>
</evidence>
<evidence type="ECO:0000256" key="5">
    <source>
        <dbReference type="ARBA" id="ARBA00023251"/>
    </source>
</evidence>
<protein>
    <recommendedName>
        <fullName evidence="6">Transport permease protein</fullName>
    </recommendedName>
</protein>
<feature type="transmembrane region" description="Helical" evidence="6">
    <location>
        <begin position="35"/>
        <end position="54"/>
    </location>
</feature>
<sequence length="274" mass="30085">MSTIERPEIRDTGLLTQSWAIARRNFRHIRRMPEMLLDVTIQPVMFVLLFAYVFGSSIDVATPAGYRAFLLAGIMAQTVAFASFIVAVGLTSDLEKGIVDRMRSLPINPAAVLVGRSISSIVHASIGLVVMSLTGLLIGWRIHTNIFEAAFGYVLLLGWGFAMIWIGILVGSAMRSVEAVNGVMFATIFPITFLANTFAPTDRMPPFLRTVAEWNPISSLTQAVRELWGNDQPLAEGAAFPMHHPIPFTIGWIILITAVVAPLAIRTFRSRTAD</sequence>
<feature type="transmembrane region" description="Helical" evidence="6">
    <location>
        <begin position="246"/>
        <end position="265"/>
    </location>
</feature>
<dbReference type="PROSITE" id="PS51012">
    <property type="entry name" value="ABC_TM2"/>
    <property type="match status" value="1"/>
</dbReference>
<evidence type="ECO:0000259" key="7">
    <source>
        <dbReference type="PROSITE" id="PS51012"/>
    </source>
</evidence>
<feature type="transmembrane region" description="Helical" evidence="6">
    <location>
        <begin position="66"/>
        <end position="90"/>
    </location>
</feature>
<name>A0ABP5J119_9ACTN</name>
<proteinExistence type="inferred from homology"/>
<gene>
    <name evidence="8" type="ORF">GCM10009726_23180</name>
</gene>
<dbReference type="PIRSF" id="PIRSF006648">
    <property type="entry name" value="DrrB"/>
    <property type="match status" value="1"/>
</dbReference>
<dbReference type="PANTHER" id="PTHR43229:SF2">
    <property type="entry name" value="NODULATION PROTEIN J"/>
    <property type="match status" value="1"/>
</dbReference>
<accession>A0ABP5J119</accession>
<evidence type="ECO:0000313" key="8">
    <source>
        <dbReference type="EMBL" id="GAA2108731.1"/>
    </source>
</evidence>